<keyword evidence="3" id="KW-1185">Reference proteome</keyword>
<name>A0AAV5L528_9ROSI</name>
<dbReference type="AlphaFoldDB" id="A0AAV5L528"/>
<comment type="caution">
    <text evidence="2">The sequence shown here is derived from an EMBL/GenBank/DDBJ whole genome shotgun (WGS) entry which is preliminary data.</text>
</comment>
<evidence type="ECO:0000256" key="1">
    <source>
        <dbReference type="SAM" id="MobiDB-lite"/>
    </source>
</evidence>
<feature type="region of interest" description="Disordered" evidence="1">
    <location>
        <begin position="1"/>
        <end position="56"/>
    </location>
</feature>
<dbReference type="Proteomes" id="UP001054252">
    <property type="component" value="Unassembled WGS sequence"/>
</dbReference>
<evidence type="ECO:0000313" key="2">
    <source>
        <dbReference type="EMBL" id="GKV32051.1"/>
    </source>
</evidence>
<dbReference type="EMBL" id="BPVZ01000094">
    <property type="protein sequence ID" value="GKV32051.1"/>
    <property type="molecule type" value="Genomic_DNA"/>
</dbReference>
<feature type="compositionally biased region" description="Basic residues" evidence="1">
    <location>
        <begin position="47"/>
        <end position="56"/>
    </location>
</feature>
<evidence type="ECO:0000313" key="3">
    <source>
        <dbReference type="Proteomes" id="UP001054252"/>
    </source>
</evidence>
<sequence length="131" mass="14829">MEKKEINQKQNHQQGSSPHAGKKASKKKPHNSALRCRTNSNLATKTCKAHGKKGTGTLRRRLKKTVVENMEAKTVEMRRDREGIMEVVATAEAIKLELDLLKISIYQHSHDMLRTSEAVDKLAEIMLLQLD</sequence>
<proteinExistence type="predicted"/>
<accession>A0AAV5L528</accession>
<organism evidence="2 3">
    <name type="scientific">Rubroshorea leprosula</name>
    <dbReference type="NCBI Taxonomy" id="152421"/>
    <lineage>
        <taxon>Eukaryota</taxon>
        <taxon>Viridiplantae</taxon>
        <taxon>Streptophyta</taxon>
        <taxon>Embryophyta</taxon>
        <taxon>Tracheophyta</taxon>
        <taxon>Spermatophyta</taxon>
        <taxon>Magnoliopsida</taxon>
        <taxon>eudicotyledons</taxon>
        <taxon>Gunneridae</taxon>
        <taxon>Pentapetalae</taxon>
        <taxon>rosids</taxon>
        <taxon>malvids</taxon>
        <taxon>Malvales</taxon>
        <taxon>Dipterocarpaceae</taxon>
        <taxon>Rubroshorea</taxon>
    </lineage>
</organism>
<gene>
    <name evidence="2" type="ORF">SLEP1_g40684</name>
</gene>
<feature type="compositionally biased region" description="Basic residues" evidence="1">
    <location>
        <begin position="20"/>
        <end position="30"/>
    </location>
</feature>
<feature type="compositionally biased region" description="Polar residues" evidence="1">
    <location>
        <begin position="8"/>
        <end position="17"/>
    </location>
</feature>
<reference evidence="2 3" key="1">
    <citation type="journal article" date="2021" name="Commun. Biol.">
        <title>The genome of Shorea leprosula (Dipterocarpaceae) highlights the ecological relevance of drought in aseasonal tropical rainforests.</title>
        <authorList>
            <person name="Ng K.K.S."/>
            <person name="Kobayashi M.J."/>
            <person name="Fawcett J.A."/>
            <person name="Hatakeyama M."/>
            <person name="Paape T."/>
            <person name="Ng C.H."/>
            <person name="Ang C.C."/>
            <person name="Tnah L.H."/>
            <person name="Lee C.T."/>
            <person name="Nishiyama T."/>
            <person name="Sese J."/>
            <person name="O'Brien M.J."/>
            <person name="Copetti D."/>
            <person name="Mohd Noor M.I."/>
            <person name="Ong R.C."/>
            <person name="Putra M."/>
            <person name="Sireger I.Z."/>
            <person name="Indrioko S."/>
            <person name="Kosugi Y."/>
            <person name="Izuno A."/>
            <person name="Isagi Y."/>
            <person name="Lee S.L."/>
            <person name="Shimizu K.K."/>
        </authorList>
    </citation>
    <scope>NUCLEOTIDE SEQUENCE [LARGE SCALE GENOMIC DNA]</scope>
    <source>
        <strain evidence="2">214</strain>
    </source>
</reference>
<protein>
    <submittedName>
        <fullName evidence="2">Uncharacterized protein</fullName>
    </submittedName>
</protein>